<proteinExistence type="predicted"/>
<comment type="caution">
    <text evidence="1">The sequence shown here is derived from an EMBL/GenBank/DDBJ whole genome shotgun (WGS) entry which is preliminary data.</text>
</comment>
<accession>A0ABW1A9K0</accession>
<dbReference type="Pfam" id="PF19086">
    <property type="entry name" value="Terpene_syn_C_2"/>
    <property type="match status" value="1"/>
</dbReference>
<dbReference type="InterPro" id="IPR008949">
    <property type="entry name" value="Isoprenoid_synthase_dom_sf"/>
</dbReference>
<dbReference type="Gene3D" id="1.10.600.10">
    <property type="entry name" value="Farnesyl Diphosphate Synthase"/>
    <property type="match status" value="1"/>
</dbReference>
<organism evidence="1 2">
    <name type="scientific">Actinomadura rugatobispora</name>
    <dbReference type="NCBI Taxonomy" id="1994"/>
    <lineage>
        <taxon>Bacteria</taxon>
        <taxon>Bacillati</taxon>
        <taxon>Actinomycetota</taxon>
        <taxon>Actinomycetes</taxon>
        <taxon>Streptosporangiales</taxon>
        <taxon>Thermomonosporaceae</taxon>
        <taxon>Actinomadura</taxon>
    </lineage>
</organism>
<keyword evidence="2" id="KW-1185">Reference proteome</keyword>
<evidence type="ECO:0000313" key="2">
    <source>
        <dbReference type="Proteomes" id="UP001596074"/>
    </source>
</evidence>
<protein>
    <submittedName>
        <fullName evidence="1">Terpene synthase family protein</fullName>
    </submittedName>
</protein>
<reference evidence="2" key="1">
    <citation type="journal article" date="2019" name="Int. J. Syst. Evol. Microbiol.">
        <title>The Global Catalogue of Microorganisms (GCM) 10K type strain sequencing project: providing services to taxonomists for standard genome sequencing and annotation.</title>
        <authorList>
            <consortium name="The Broad Institute Genomics Platform"/>
            <consortium name="The Broad Institute Genome Sequencing Center for Infectious Disease"/>
            <person name="Wu L."/>
            <person name="Ma J."/>
        </authorList>
    </citation>
    <scope>NUCLEOTIDE SEQUENCE [LARGE SCALE GENOMIC DNA]</scope>
    <source>
        <strain evidence="2">KCTC 42087</strain>
    </source>
</reference>
<name>A0ABW1A9K0_9ACTN</name>
<dbReference type="EMBL" id="JBHSON010000082">
    <property type="protein sequence ID" value="MFC5752170.1"/>
    <property type="molecule type" value="Genomic_DNA"/>
</dbReference>
<evidence type="ECO:0000313" key="1">
    <source>
        <dbReference type="EMBL" id="MFC5752170.1"/>
    </source>
</evidence>
<dbReference type="RefSeq" id="WP_378288132.1">
    <property type="nucleotide sequence ID" value="NZ_JBHSON010000082.1"/>
</dbReference>
<dbReference type="SUPFAM" id="SSF48576">
    <property type="entry name" value="Terpenoid synthases"/>
    <property type="match status" value="1"/>
</dbReference>
<gene>
    <name evidence="1" type="ORF">ACFPZN_41725</name>
</gene>
<sequence>MAPGYSLSPDGGELRAAVEQGRVSALAVECHRELQGCMDTYPDLFPAGPFDTRLLNGVALANAFGSPWATAEGLRMALLTSMWNFAADWLVDYVAETREEVEDLILRCLAVADGTSDGEDSSITRFLAHIVNELDTVPAFSEKRSFWCDQLERWLRAMAREWDWKAALSAGDHRATPTFEEYLGNADNFGTTWVNLAHWIHTGDAATLDHLEELWEASQEVQRVLRLLNDLATHHRDLSWGDLNALMLGVDRAGVVARIDELVDGARALIKPLTDACPWPAAYLERQIGFSTGFYGATDYWGELR</sequence>
<dbReference type="Proteomes" id="UP001596074">
    <property type="component" value="Unassembled WGS sequence"/>
</dbReference>